<dbReference type="AlphaFoldDB" id="A0A0W0FT06"/>
<comment type="caution">
    <text evidence="2">The sequence shown here is derived from an EMBL/GenBank/DDBJ whole genome shotgun (WGS) entry which is preliminary data.</text>
</comment>
<reference evidence="2 3" key="1">
    <citation type="submission" date="2015-12" db="EMBL/GenBank/DDBJ databases">
        <title>Draft genome sequence of Moniliophthora roreri, the causal agent of frosty pod rot of cacao.</title>
        <authorList>
            <person name="Aime M.C."/>
            <person name="Diaz-Valderrama J.R."/>
            <person name="Kijpornyongpan T."/>
            <person name="Phillips-Mora W."/>
        </authorList>
    </citation>
    <scope>NUCLEOTIDE SEQUENCE [LARGE SCALE GENOMIC DNA]</scope>
    <source>
        <strain evidence="2 3">MCA 2952</strain>
    </source>
</reference>
<gene>
    <name evidence="2" type="ORF">WG66_7918</name>
</gene>
<dbReference type="EMBL" id="LATX01001673">
    <property type="protein sequence ID" value="KTB39479.1"/>
    <property type="molecule type" value="Genomic_DNA"/>
</dbReference>
<feature type="region of interest" description="Disordered" evidence="1">
    <location>
        <begin position="32"/>
        <end position="55"/>
    </location>
</feature>
<proteinExistence type="predicted"/>
<dbReference type="Proteomes" id="UP000054988">
    <property type="component" value="Unassembled WGS sequence"/>
</dbReference>
<organism evidence="2 3">
    <name type="scientific">Moniliophthora roreri</name>
    <name type="common">Frosty pod rot fungus</name>
    <name type="synonym">Monilia roreri</name>
    <dbReference type="NCBI Taxonomy" id="221103"/>
    <lineage>
        <taxon>Eukaryota</taxon>
        <taxon>Fungi</taxon>
        <taxon>Dikarya</taxon>
        <taxon>Basidiomycota</taxon>
        <taxon>Agaricomycotina</taxon>
        <taxon>Agaricomycetes</taxon>
        <taxon>Agaricomycetidae</taxon>
        <taxon>Agaricales</taxon>
        <taxon>Marasmiineae</taxon>
        <taxon>Marasmiaceae</taxon>
        <taxon>Moniliophthora</taxon>
    </lineage>
</organism>
<accession>A0A0W0FT06</accession>
<evidence type="ECO:0000313" key="2">
    <source>
        <dbReference type="EMBL" id="KTB39479.1"/>
    </source>
</evidence>
<protein>
    <submittedName>
        <fullName evidence="2">Uncharacterized protein</fullName>
    </submittedName>
</protein>
<sequence length="55" mass="6030">MSKLSDPDMFQQTCASIFQRMIDTVPSTVNLSSPVEPIDDNPEITSGMHHNIVPG</sequence>
<name>A0A0W0FT06_MONRR</name>
<evidence type="ECO:0000313" key="3">
    <source>
        <dbReference type="Proteomes" id="UP000054988"/>
    </source>
</evidence>
<evidence type="ECO:0000256" key="1">
    <source>
        <dbReference type="SAM" id="MobiDB-lite"/>
    </source>
</evidence>